<organism evidence="1 2">
    <name type="scientific">Deinococcus taklimakanensis</name>
    <dbReference type="NCBI Taxonomy" id="536443"/>
    <lineage>
        <taxon>Bacteria</taxon>
        <taxon>Thermotogati</taxon>
        <taxon>Deinococcota</taxon>
        <taxon>Deinococci</taxon>
        <taxon>Deinococcales</taxon>
        <taxon>Deinococcaceae</taxon>
        <taxon>Deinococcus</taxon>
    </lineage>
</organism>
<protein>
    <submittedName>
        <fullName evidence="1">Uncharacterized protein</fullName>
    </submittedName>
</protein>
<evidence type="ECO:0000313" key="1">
    <source>
        <dbReference type="EMBL" id="MFD2608991.1"/>
    </source>
</evidence>
<sequence length="130" mass="13989">MTPYLAHALLPAGSDLTDVMARIAAQAGGVLAASGPIRAAEVRFGSYPFFIAIDDGSLPESEFGETRAHMLEIVGTDAERQREYVAVVTVSGRKPDPDMDHFNDSLLLLETIEVLFPGAILFDPQSGDRI</sequence>
<dbReference type="Proteomes" id="UP001597475">
    <property type="component" value="Unassembled WGS sequence"/>
</dbReference>
<proteinExistence type="predicted"/>
<evidence type="ECO:0000313" key="2">
    <source>
        <dbReference type="Proteomes" id="UP001597475"/>
    </source>
</evidence>
<comment type="caution">
    <text evidence="1">The sequence shown here is derived from an EMBL/GenBank/DDBJ whole genome shotgun (WGS) entry which is preliminary data.</text>
</comment>
<accession>A0ABW5P159</accession>
<dbReference type="EMBL" id="JBHUMK010000022">
    <property type="protein sequence ID" value="MFD2608991.1"/>
    <property type="molecule type" value="Genomic_DNA"/>
</dbReference>
<dbReference type="RefSeq" id="WP_386844010.1">
    <property type="nucleotide sequence ID" value="NZ_JBHUMK010000022.1"/>
</dbReference>
<reference evidence="2" key="1">
    <citation type="journal article" date="2019" name="Int. J. Syst. Evol. Microbiol.">
        <title>The Global Catalogue of Microorganisms (GCM) 10K type strain sequencing project: providing services to taxonomists for standard genome sequencing and annotation.</title>
        <authorList>
            <consortium name="The Broad Institute Genomics Platform"/>
            <consortium name="The Broad Institute Genome Sequencing Center for Infectious Disease"/>
            <person name="Wu L."/>
            <person name="Ma J."/>
        </authorList>
    </citation>
    <scope>NUCLEOTIDE SEQUENCE [LARGE SCALE GENOMIC DNA]</scope>
    <source>
        <strain evidence="2">KCTC 33842</strain>
    </source>
</reference>
<gene>
    <name evidence="1" type="ORF">ACFSR9_05980</name>
</gene>
<name>A0ABW5P159_9DEIO</name>
<keyword evidence="2" id="KW-1185">Reference proteome</keyword>